<sequence length="231" mass="25497">MHLLRPLICALVCAATLTIAPAYAAEPRPAVKTERLLNALHCDAGRADGRIDQHARSAIVRFQSRAGIRQSGTADVRTRKRLYAEDAPRCDVRPVPARSGHGRRIVISQQQNWIWLIGPDGDAVAQGGMVDNTGVLHRGSHATGSYCGRGARIKLNQAASGNVWLDNFVRFAPCGIGFHRIPRYKSNGHQMHADWILGTNMAQSHGCIRLSRELSLKVWNFTTRRTPVRVV</sequence>
<keyword evidence="3" id="KW-0133">Cell shape</keyword>
<reference evidence="10" key="1">
    <citation type="journal article" date="2019" name="Int. J. Syst. Evol. Microbiol.">
        <title>The Global Catalogue of Microorganisms (GCM) 10K type strain sequencing project: providing services to taxonomists for standard genome sequencing and annotation.</title>
        <authorList>
            <consortium name="The Broad Institute Genomics Platform"/>
            <consortium name="The Broad Institute Genome Sequencing Center for Infectious Disease"/>
            <person name="Wu L."/>
            <person name="Ma J."/>
        </authorList>
    </citation>
    <scope>NUCLEOTIDE SEQUENCE [LARGE SCALE GENOMIC DNA]</scope>
    <source>
        <strain evidence="10">JCM 18532</strain>
    </source>
</reference>
<evidence type="ECO:0000256" key="5">
    <source>
        <dbReference type="ARBA" id="ARBA00023316"/>
    </source>
</evidence>
<comment type="caution">
    <text evidence="9">The sequence shown here is derived from an EMBL/GenBank/DDBJ whole genome shotgun (WGS) entry which is preliminary data.</text>
</comment>
<dbReference type="CDD" id="cd16913">
    <property type="entry name" value="YkuD_like"/>
    <property type="match status" value="1"/>
</dbReference>
<dbReference type="Pfam" id="PF03734">
    <property type="entry name" value="YkuD"/>
    <property type="match status" value="1"/>
</dbReference>
<dbReference type="InterPro" id="IPR038063">
    <property type="entry name" value="Transpep_catalytic_dom"/>
</dbReference>
<evidence type="ECO:0000256" key="1">
    <source>
        <dbReference type="ARBA" id="ARBA00004752"/>
    </source>
</evidence>
<accession>A0ABP8YJG2</accession>
<feature type="signal peptide" evidence="6">
    <location>
        <begin position="1"/>
        <end position="24"/>
    </location>
</feature>
<keyword evidence="4" id="KW-0573">Peptidoglycan synthesis</keyword>
<dbReference type="EMBL" id="BAABKN010000006">
    <property type="protein sequence ID" value="GAA4729104.1"/>
    <property type="molecule type" value="Genomic_DNA"/>
</dbReference>
<dbReference type="SUPFAM" id="SSF141523">
    <property type="entry name" value="L,D-transpeptidase catalytic domain-like"/>
    <property type="match status" value="1"/>
</dbReference>
<dbReference type="Proteomes" id="UP001499882">
    <property type="component" value="Unassembled WGS sequence"/>
</dbReference>
<evidence type="ECO:0000256" key="2">
    <source>
        <dbReference type="ARBA" id="ARBA00022679"/>
    </source>
</evidence>
<protein>
    <recommendedName>
        <fullName evidence="11">Murein L,D-transpeptidase</fullName>
    </recommendedName>
</protein>
<proteinExistence type="predicted"/>
<feature type="domain" description="L,D-TPase catalytic" evidence="8">
    <location>
        <begin position="165"/>
        <end position="230"/>
    </location>
</feature>
<evidence type="ECO:0008006" key="11">
    <source>
        <dbReference type="Google" id="ProtNLM"/>
    </source>
</evidence>
<dbReference type="RefSeq" id="WP_345525563.1">
    <property type="nucleotide sequence ID" value="NZ_BAABKN010000006.1"/>
</dbReference>
<evidence type="ECO:0000259" key="7">
    <source>
        <dbReference type="Pfam" id="PF01471"/>
    </source>
</evidence>
<gene>
    <name evidence="9" type="ORF">GCM10023350_10400</name>
</gene>
<comment type="pathway">
    <text evidence="1">Cell wall biogenesis; peptidoglycan biosynthesis.</text>
</comment>
<feature type="chain" id="PRO_5045196066" description="Murein L,D-transpeptidase" evidence="6">
    <location>
        <begin position="25"/>
        <end position="231"/>
    </location>
</feature>
<evidence type="ECO:0000256" key="4">
    <source>
        <dbReference type="ARBA" id="ARBA00022984"/>
    </source>
</evidence>
<organism evidence="9 10">
    <name type="scientific">Nocardioides endophyticus</name>
    <dbReference type="NCBI Taxonomy" id="1353775"/>
    <lineage>
        <taxon>Bacteria</taxon>
        <taxon>Bacillati</taxon>
        <taxon>Actinomycetota</taxon>
        <taxon>Actinomycetes</taxon>
        <taxon>Propionibacteriales</taxon>
        <taxon>Nocardioidaceae</taxon>
        <taxon>Nocardioides</taxon>
    </lineage>
</organism>
<dbReference type="InterPro" id="IPR036366">
    <property type="entry name" value="PGBDSf"/>
</dbReference>
<evidence type="ECO:0000259" key="8">
    <source>
        <dbReference type="Pfam" id="PF03734"/>
    </source>
</evidence>
<dbReference type="Gene3D" id="1.10.101.10">
    <property type="entry name" value="PGBD-like superfamily/PGBD"/>
    <property type="match status" value="1"/>
</dbReference>
<evidence type="ECO:0000256" key="3">
    <source>
        <dbReference type="ARBA" id="ARBA00022960"/>
    </source>
</evidence>
<evidence type="ECO:0000256" key="6">
    <source>
        <dbReference type="SAM" id="SignalP"/>
    </source>
</evidence>
<name>A0ABP8YJG2_9ACTN</name>
<evidence type="ECO:0000313" key="9">
    <source>
        <dbReference type="EMBL" id="GAA4729104.1"/>
    </source>
</evidence>
<keyword evidence="5" id="KW-0961">Cell wall biogenesis/degradation</keyword>
<dbReference type="InterPro" id="IPR005490">
    <property type="entry name" value="LD_TPept_cat_dom"/>
</dbReference>
<dbReference type="InterPro" id="IPR036365">
    <property type="entry name" value="PGBD-like_sf"/>
</dbReference>
<evidence type="ECO:0000313" key="10">
    <source>
        <dbReference type="Proteomes" id="UP001499882"/>
    </source>
</evidence>
<dbReference type="InterPro" id="IPR002477">
    <property type="entry name" value="Peptidoglycan-bd-like"/>
</dbReference>
<keyword evidence="6" id="KW-0732">Signal</keyword>
<dbReference type="Pfam" id="PF01471">
    <property type="entry name" value="PG_binding_1"/>
    <property type="match status" value="1"/>
</dbReference>
<keyword evidence="2" id="KW-0808">Transferase</keyword>
<keyword evidence="10" id="KW-1185">Reference proteome</keyword>
<feature type="domain" description="Peptidoglycan binding-like" evidence="7">
    <location>
        <begin position="34"/>
        <end position="82"/>
    </location>
</feature>
<dbReference type="SUPFAM" id="SSF47090">
    <property type="entry name" value="PGBD-like"/>
    <property type="match status" value="1"/>
</dbReference>
<dbReference type="Gene3D" id="2.40.440.10">
    <property type="entry name" value="L,D-transpeptidase catalytic domain-like"/>
    <property type="match status" value="1"/>
</dbReference>